<organism evidence="1 2">
    <name type="scientific">Chryseobacterium endophyticum</name>
    <dbReference type="NCBI Taxonomy" id="1854762"/>
    <lineage>
        <taxon>Bacteria</taxon>
        <taxon>Pseudomonadati</taxon>
        <taxon>Bacteroidota</taxon>
        <taxon>Flavobacteriia</taxon>
        <taxon>Flavobacteriales</taxon>
        <taxon>Weeksellaceae</taxon>
        <taxon>Chryseobacterium group</taxon>
        <taxon>Chryseobacterium</taxon>
    </lineage>
</organism>
<dbReference type="EMBL" id="CP154834">
    <property type="protein sequence ID" value="XAO76282.1"/>
    <property type="molecule type" value="Genomic_DNA"/>
</dbReference>
<sequence>MQKKFPAFKLFLKNLSPQLNNTLTVPYETTNELYIAEASSSPEESFLHYTYHHWNYDPGKSVMPLHSHANFVERRSDENIQGILKNSDSVNISKKAESPPPCNEPQAIRGQIFITDYTVIKGWRDIKNYITVYKKIKHNTLDIKQVPAATIPVGNTMRSRRQEKKFLSPMRIYTVM</sequence>
<dbReference type="AlphaFoldDB" id="A0AAU6WWK7"/>
<dbReference type="RefSeq" id="WP_345767675.1">
    <property type="nucleotide sequence ID" value="NZ_CP154834.1"/>
</dbReference>
<keyword evidence="2" id="KW-1185">Reference proteome</keyword>
<dbReference type="Proteomes" id="UP001463665">
    <property type="component" value="Chromosome"/>
</dbReference>
<protein>
    <submittedName>
        <fullName evidence="1">Uncharacterized protein</fullName>
    </submittedName>
</protein>
<accession>A0AAU6WWK7</accession>
<name>A0AAU6WWK7_9FLAO</name>
<evidence type="ECO:0000313" key="2">
    <source>
        <dbReference type="Proteomes" id="UP001463665"/>
    </source>
</evidence>
<reference evidence="1 2" key="1">
    <citation type="submission" date="2024-04" db="EMBL/GenBank/DDBJ databases">
        <title>Genome sequencing and assembly of rice foliar adapted Chryseobacterium endophyticum OsEnb-ALM-A6.</title>
        <authorList>
            <person name="Kumar S."/>
            <person name="Javed M."/>
            <person name="Chouhan V."/>
            <person name="Charishma K."/>
            <person name="Patel A."/>
            <person name="Kumar M."/>
            <person name="Sahu K.P."/>
            <person name="Kumar A."/>
        </authorList>
    </citation>
    <scope>NUCLEOTIDE SEQUENCE [LARGE SCALE GENOMIC DNA]</scope>
    <source>
        <strain evidence="1 2">OsEnb-ALM-A6</strain>
    </source>
</reference>
<proteinExistence type="predicted"/>
<gene>
    <name evidence="1" type="ORF">AAFP95_11220</name>
</gene>
<evidence type="ECO:0000313" key="1">
    <source>
        <dbReference type="EMBL" id="XAO76282.1"/>
    </source>
</evidence>